<feature type="compositionally biased region" description="Polar residues" evidence="4">
    <location>
        <begin position="1"/>
        <end position="13"/>
    </location>
</feature>
<accession>A0ABP8RZF2</accession>
<dbReference type="PANTHER" id="PTHR48081:SF8">
    <property type="entry name" value="ALPHA_BETA HYDROLASE FOLD-3 DOMAIN-CONTAINING PROTEIN-RELATED"/>
    <property type="match status" value="1"/>
</dbReference>
<evidence type="ECO:0000313" key="7">
    <source>
        <dbReference type="Proteomes" id="UP001501598"/>
    </source>
</evidence>
<feature type="domain" description="Alpha/beta hydrolase fold-3" evidence="5">
    <location>
        <begin position="58"/>
        <end position="259"/>
    </location>
</feature>
<dbReference type="PANTHER" id="PTHR48081">
    <property type="entry name" value="AB HYDROLASE SUPERFAMILY PROTEIN C4A8.06C"/>
    <property type="match status" value="1"/>
</dbReference>
<organism evidence="6 7">
    <name type="scientific">Pseudonocardia xishanensis</name>
    <dbReference type="NCBI Taxonomy" id="630995"/>
    <lineage>
        <taxon>Bacteria</taxon>
        <taxon>Bacillati</taxon>
        <taxon>Actinomycetota</taxon>
        <taxon>Actinomycetes</taxon>
        <taxon>Pseudonocardiales</taxon>
        <taxon>Pseudonocardiaceae</taxon>
        <taxon>Pseudonocardia</taxon>
    </lineage>
</organism>
<dbReference type="Proteomes" id="UP001501598">
    <property type="component" value="Unassembled WGS sequence"/>
</dbReference>
<evidence type="ECO:0000313" key="6">
    <source>
        <dbReference type="EMBL" id="GAA4554601.1"/>
    </source>
</evidence>
<dbReference type="Pfam" id="PF07859">
    <property type="entry name" value="Abhydrolase_3"/>
    <property type="match status" value="1"/>
</dbReference>
<name>A0ABP8RZF2_9PSEU</name>
<dbReference type="InterPro" id="IPR013094">
    <property type="entry name" value="AB_hydrolase_3"/>
</dbReference>
<evidence type="ECO:0000256" key="4">
    <source>
        <dbReference type="SAM" id="MobiDB-lite"/>
    </source>
</evidence>
<dbReference type="EMBL" id="BAABGT010000083">
    <property type="protein sequence ID" value="GAA4554601.1"/>
    <property type="molecule type" value="Genomic_DNA"/>
</dbReference>
<protein>
    <recommendedName>
        <fullName evidence="5">Alpha/beta hydrolase fold-3 domain-containing protein</fullName>
    </recommendedName>
</protein>
<comment type="similarity">
    <text evidence="1">Belongs to the 'GDXG' lipolytic enzyme family.</text>
</comment>
<feature type="active site" evidence="3">
    <location>
        <position position="132"/>
    </location>
</feature>
<dbReference type="SUPFAM" id="SSF53474">
    <property type="entry name" value="alpha/beta-Hydrolases"/>
    <property type="match status" value="1"/>
</dbReference>
<dbReference type="InterPro" id="IPR029058">
    <property type="entry name" value="AB_hydrolase_fold"/>
</dbReference>
<comment type="caution">
    <text evidence="6">The sequence shown here is derived from an EMBL/GenBank/DDBJ whole genome shotgun (WGS) entry which is preliminary data.</text>
</comment>
<sequence length="293" mass="30595">MQPFSGLTPQQARELTAAGVRPPTEAVGDVASVVLARGDHTEFEVRVVSPVGDPAGVIVYLHGGGWVVGSVDGAEPVARRLANLAGCTVVLPDYSLAPERPFPCALDDVRQTMGYVEASPLGGLPLVIAGDSAGGNLAAVTALRSRRDAEIRISQQVLVYPVVDTDMTRPSYRDPGNQLLLTAADMAWFAAHYATEAQRATPDVAPLQASSLAGLPPTVLVQAPHDVLFDEGSAYGQALRDAGVPVDRWVVPGQMHGFFTLFDLLPGGAEAVEFVAAAITGELARRPDPASAG</sequence>
<reference evidence="7" key="1">
    <citation type="journal article" date="2019" name="Int. J. Syst. Evol. Microbiol.">
        <title>The Global Catalogue of Microorganisms (GCM) 10K type strain sequencing project: providing services to taxonomists for standard genome sequencing and annotation.</title>
        <authorList>
            <consortium name="The Broad Institute Genomics Platform"/>
            <consortium name="The Broad Institute Genome Sequencing Center for Infectious Disease"/>
            <person name="Wu L."/>
            <person name="Ma J."/>
        </authorList>
    </citation>
    <scope>NUCLEOTIDE SEQUENCE [LARGE SCALE GENOMIC DNA]</scope>
    <source>
        <strain evidence="7">JCM 17906</strain>
    </source>
</reference>
<feature type="region of interest" description="Disordered" evidence="4">
    <location>
        <begin position="1"/>
        <end position="21"/>
    </location>
</feature>
<evidence type="ECO:0000256" key="3">
    <source>
        <dbReference type="PROSITE-ProRule" id="PRU10038"/>
    </source>
</evidence>
<dbReference type="InterPro" id="IPR033140">
    <property type="entry name" value="Lipase_GDXG_put_SER_AS"/>
</dbReference>
<proteinExistence type="inferred from homology"/>
<keyword evidence="2" id="KW-0378">Hydrolase</keyword>
<dbReference type="Gene3D" id="3.40.50.1820">
    <property type="entry name" value="alpha/beta hydrolase"/>
    <property type="match status" value="1"/>
</dbReference>
<evidence type="ECO:0000259" key="5">
    <source>
        <dbReference type="Pfam" id="PF07859"/>
    </source>
</evidence>
<evidence type="ECO:0000256" key="1">
    <source>
        <dbReference type="ARBA" id="ARBA00010515"/>
    </source>
</evidence>
<keyword evidence="7" id="KW-1185">Reference proteome</keyword>
<dbReference type="InterPro" id="IPR050300">
    <property type="entry name" value="GDXG_lipolytic_enzyme"/>
</dbReference>
<evidence type="ECO:0000256" key="2">
    <source>
        <dbReference type="ARBA" id="ARBA00022801"/>
    </source>
</evidence>
<dbReference type="PROSITE" id="PS01174">
    <property type="entry name" value="LIPASE_GDXG_SER"/>
    <property type="match status" value="1"/>
</dbReference>
<gene>
    <name evidence="6" type="ORF">GCM10023175_52890</name>
</gene>